<dbReference type="GO" id="GO:0008999">
    <property type="term" value="F:protein-N-terminal-alanine acetyltransferase activity"/>
    <property type="evidence" value="ECO:0007669"/>
    <property type="project" value="TreeGrafter"/>
</dbReference>
<feature type="domain" description="N-acetyltransferase" evidence="1">
    <location>
        <begin position="24"/>
        <end position="176"/>
    </location>
</feature>
<reference evidence="2 3" key="1">
    <citation type="submission" date="2014-08" db="EMBL/GenBank/DDBJ databases">
        <title>Comparative genomics of the Paenibacillus odorifer group.</title>
        <authorList>
            <person name="den Bakker H.C."/>
            <person name="Tsai Y.-C."/>
            <person name="Martin N."/>
            <person name="Korlach J."/>
            <person name="Wiedmann M."/>
        </authorList>
    </citation>
    <scope>NUCLEOTIDE SEQUENCE [LARGE SCALE GENOMIC DNA]</scope>
    <source>
        <strain evidence="2 3">DSM 1735</strain>
    </source>
</reference>
<name>A0A089HSC9_PAEDU</name>
<dbReference type="InterPro" id="IPR051908">
    <property type="entry name" value="Ribosomal_N-acetyltransferase"/>
</dbReference>
<dbReference type="AlphaFoldDB" id="A0A089HSC9"/>
<dbReference type="KEGG" id="pdu:PDUR_25620"/>
<dbReference type="InterPro" id="IPR016181">
    <property type="entry name" value="Acyl_CoA_acyltransferase"/>
</dbReference>
<dbReference type="PANTHER" id="PTHR43441:SF12">
    <property type="entry name" value="RIBOSOMAL N-ACETYLTRANSFERASE YDAF-RELATED"/>
    <property type="match status" value="1"/>
</dbReference>
<dbReference type="RefSeq" id="WP_042209689.1">
    <property type="nucleotide sequence ID" value="NZ_CP009288.1"/>
</dbReference>
<gene>
    <name evidence="2" type="ORF">PDUR_25620</name>
</gene>
<dbReference type="PANTHER" id="PTHR43441">
    <property type="entry name" value="RIBOSOMAL-PROTEIN-SERINE ACETYLTRANSFERASE"/>
    <property type="match status" value="1"/>
</dbReference>
<dbReference type="EMBL" id="CP009288">
    <property type="protein sequence ID" value="AIQ14886.1"/>
    <property type="molecule type" value="Genomic_DNA"/>
</dbReference>
<organism evidence="2 3">
    <name type="scientific">Paenibacillus durus</name>
    <name type="common">Paenibacillus azotofixans</name>
    <dbReference type="NCBI Taxonomy" id="44251"/>
    <lineage>
        <taxon>Bacteria</taxon>
        <taxon>Bacillati</taxon>
        <taxon>Bacillota</taxon>
        <taxon>Bacilli</taxon>
        <taxon>Bacillales</taxon>
        <taxon>Paenibacillaceae</taxon>
        <taxon>Paenibacillus</taxon>
    </lineage>
</organism>
<dbReference type="SUPFAM" id="SSF55729">
    <property type="entry name" value="Acyl-CoA N-acyltransferases (Nat)"/>
    <property type="match status" value="1"/>
</dbReference>
<sequence length="182" mass="20542">MFHFVIDDELVLKPLAPEHALPMFELVDLSRTRLSRWLPWVDSVTERAHITSYIKNAVKQGSENGGFTAGLWVGGEFAGVIGFHEIDWHNRSVGIGYWLGEGYCGKGYMTSACRVFIDHALMEMELNRVEIRCATGNTSSRAIPQRLGFVLEGVIREAELLPSGYVNHAVYGLLRSEWKMLR</sequence>
<accession>A0A089HSC9</accession>
<keyword evidence="2" id="KW-0808">Transferase</keyword>
<evidence type="ECO:0000313" key="3">
    <source>
        <dbReference type="Proteomes" id="UP000029409"/>
    </source>
</evidence>
<dbReference type="Gene3D" id="3.40.630.30">
    <property type="match status" value="1"/>
</dbReference>
<dbReference type="STRING" id="44251.PDUR_25620"/>
<dbReference type="GO" id="GO:1990189">
    <property type="term" value="F:protein N-terminal-serine acetyltransferase activity"/>
    <property type="evidence" value="ECO:0007669"/>
    <property type="project" value="TreeGrafter"/>
</dbReference>
<keyword evidence="3" id="KW-1185">Reference proteome</keyword>
<proteinExistence type="predicted"/>
<dbReference type="PROSITE" id="PS51186">
    <property type="entry name" value="GNAT"/>
    <property type="match status" value="1"/>
</dbReference>
<dbReference type="Proteomes" id="UP000029409">
    <property type="component" value="Chromosome"/>
</dbReference>
<dbReference type="OrthoDB" id="9784707at2"/>
<dbReference type="Pfam" id="PF13302">
    <property type="entry name" value="Acetyltransf_3"/>
    <property type="match status" value="1"/>
</dbReference>
<dbReference type="InterPro" id="IPR000182">
    <property type="entry name" value="GNAT_dom"/>
</dbReference>
<protein>
    <submittedName>
        <fullName evidence="2">Alanine acetyltransferase</fullName>
    </submittedName>
</protein>
<dbReference type="eggNOG" id="COG1670">
    <property type="taxonomic scope" value="Bacteria"/>
</dbReference>
<evidence type="ECO:0000259" key="1">
    <source>
        <dbReference type="PROSITE" id="PS51186"/>
    </source>
</evidence>
<evidence type="ECO:0000313" key="2">
    <source>
        <dbReference type="EMBL" id="AIQ14886.1"/>
    </source>
</evidence>
<dbReference type="GO" id="GO:0005737">
    <property type="term" value="C:cytoplasm"/>
    <property type="evidence" value="ECO:0007669"/>
    <property type="project" value="TreeGrafter"/>
</dbReference>